<keyword evidence="3" id="KW-1185">Reference proteome</keyword>
<dbReference type="InterPro" id="IPR000167">
    <property type="entry name" value="Dehydrin"/>
</dbReference>
<protein>
    <recommendedName>
        <fullName evidence="4">Dehydrin</fullName>
    </recommendedName>
</protein>
<dbReference type="EMBL" id="JADFTS010000006">
    <property type="protein sequence ID" value="KAF9600476.1"/>
    <property type="molecule type" value="Genomic_DNA"/>
</dbReference>
<organism evidence="2 3">
    <name type="scientific">Coptis chinensis</name>
    <dbReference type="NCBI Taxonomy" id="261450"/>
    <lineage>
        <taxon>Eukaryota</taxon>
        <taxon>Viridiplantae</taxon>
        <taxon>Streptophyta</taxon>
        <taxon>Embryophyta</taxon>
        <taxon>Tracheophyta</taxon>
        <taxon>Spermatophyta</taxon>
        <taxon>Magnoliopsida</taxon>
        <taxon>Ranunculales</taxon>
        <taxon>Ranunculaceae</taxon>
        <taxon>Coptidoideae</taxon>
        <taxon>Coptis</taxon>
    </lineage>
</organism>
<dbReference type="GO" id="GO:0009631">
    <property type="term" value="P:cold acclimation"/>
    <property type="evidence" value="ECO:0007669"/>
    <property type="project" value="TreeGrafter"/>
</dbReference>
<name>A0A835LV00_9MAGN</name>
<comment type="caution">
    <text evidence="2">The sequence shown here is derived from an EMBL/GenBank/DDBJ whole genome shotgun (WGS) entry which is preliminary data.</text>
</comment>
<evidence type="ECO:0000313" key="3">
    <source>
        <dbReference type="Proteomes" id="UP000631114"/>
    </source>
</evidence>
<dbReference type="AlphaFoldDB" id="A0A835LV00"/>
<evidence type="ECO:0008006" key="4">
    <source>
        <dbReference type="Google" id="ProtNLM"/>
    </source>
</evidence>
<proteinExistence type="predicted"/>
<dbReference type="OrthoDB" id="1934367at2759"/>
<feature type="compositionally biased region" description="Basic and acidic residues" evidence="1">
    <location>
        <begin position="17"/>
        <end position="42"/>
    </location>
</feature>
<dbReference type="Proteomes" id="UP000631114">
    <property type="component" value="Unassembled WGS sequence"/>
</dbReference>
<sequence length="187" mass="21284">MDQEQKHVAPPSYETATKVEGEHQDHKLLDFLDKKEEEKPQDEMSVPEFVETHVAKVEENKEEEESKPGFKETLPRSTNSSGPISDEENAEGEKSLTEKIKEKVTGDKEAVPHLEETEDNKNFMEKIKEKMPGKKADAAPVEYPPTETKVSQNEVKEHKGIMEKIKEKVPGHQKGEQEKEIQNGITH</sequence>
<feature type="region of interest" description="Disordered" evidence="1">
    <location>
        <begin position="1"/>
        <end position="187"/>
    </location>
</feature>
<dbReference type="PANTHER" id="PTHR33346:SF2">
    <property type="entry name" value="DEHYDRIN ERD14"/>
    <property type="match status" value="1"/>
</dbReference>
<dbReference type="GO" id="GO:0009737">
    <property type="term" value="P:response to abscisic acid"/>
    <property type="evidence" value="ECO:0007669"/>
    <property type="project" value="TreeGrafter"/>
</dbReference>
<feature type="compositionally biased region" description="Basic and acidic residues" evidence="1">
    <location>
        <begin position="154"/>
        <end position="181"/>
    </location>
</feature>
<feature type="compositionally biased region" description="Basic and acidic residues" evidence="1">
    <location>
        <begin position="50"/>
        <end position="74"/>
    </location>
</feature>
<evidence type="ECO:0000256" key="1">
    <source>
        <dbReference type="SAM" id="MobiDB-lite"/>
    </source>
</evidence>
<reference evidence="2 3" key="1">
    <citation type="submission" date="2020-10" db="EMBL/GenBank/DDBJ databases">
        <title>The Coptis chinensis genome and diversification of protoberbering-type alkaloids.</title>
        <authorList>
            <person name="Wang B."/>
            <person name="Shu S."/>
            <person name="Song C."/>
            <person name="Liu Y."/>
        </authorList>
    </citation>
    <scope>NUCLEOTIDE SEQUENCE [LARGE SCALE GENOMIC DNA]</scope>
    <source>
        <strain evidence="2">HL-2020</strain>
        <tissue evidence="2">Leaf</tissue>
    </source>
</reference>
<dbReference type="GO" id="GO:0009414">
    <property type="term" value="P:response to water deprivation"/>
    <property type="evidence" value="ECO:0007669"/>
    <property type="project" value="TreeGrafter"/>
</dbReference>
<dbReference type="Pfam" id="PF00257">
    <property type="entry name" value="Dehydrin"/>
    <property type="match status" value="1"/>
</dbReference>
<accession>A0A835LV00</accession>
<dbReference type="GO" id="GO:0016020">
    <property type="term" value="C:membrane"/>
    <property type="evidence" value="ECO:0007669"/>
    <property type="project" value="TreeGrafter"/>
</dbReference>
<gene>
    <name evidence="2" type="ORF">IFM89_009391</name>
</gene>
<dbReference type="PANTHER" id="PTHR33346">
    <property type="entry name" value="DEHYDRIN XERO 2-RELATED"/>
    <property type="match status" value="1"/>
</dbReference>
<dbReference type="GO" id="GO:0005829">
    <property type="term" value="C:cytosol"/>
    <property type="evidence" value="ECO:0007669"/>
    <property type="project" value="TreeGrafter"/>
</dbReference>
<feature type="compositionally biased region" description="Basic and acidic residues" evidence="1">
    <location>
        <begin position="91"/>
        <end position="137"/>
    </location>
</feature>
<evidence type="ECO:0000313" key="2">
    <source>
        <dbReference type="EMBL" id="KAF9600476.1"/>
    </source>
</evidence>